<name>A0A7G9L1D2_9SPHN</name>
<dbReference type="PROSITE" id="PS51662">
    <property type="entry name" value="BP_PHYTASE"/>
    <property type="match status" value="1"/>
</dbReference>
<gene>
    <name evidence="3" type="ORF">H8M03_10495</name>
</gene>
<dbReference type="Gene3D" id="2.120.10.30">
    <property type="entry name" value="TolB, C-terminal domain"/>
    <property type="match status" value="1"/>
</dbReference>
<feature type="signal peptide" evidence="1">
    <location>
        <begin position="1"/>
        <end position="18"/>
    </location>
</feature>
<sequence>MRAWVLAGAALLSACATVPPVPSTPAVVVTARAETVPVGTANADAADDPAIWRNPADPAQSLIVATDKKAGLYVYGLDGQRRGFDGAGLLNNVDLLDLDDGFVLVAASDRNDIANAKIRLYRLDTATAALVPLGTVTGGTGEGYGLCLDRIGPKSVDAFSVLKDGTVAQVRIDLSDAAPSGAIVRTLKIPTQTEGCVVDSRTHRLFVGEEAAGIWQFDSRAEGPATGTLVARVDGQHLVADVEGLAIAADAAGTGYLIASSQGDNAYALFRLTDLAPAGRFRIGRSAFGATEETDGIAVALGGFGPKFPGGLFVAQDGHNAPAAQNFKLAAWADILAALGGPNK</sequence>
<dbReference type="InterPro" id="IPR003431">
    <property type="entry name" value="B-propeller_Phytase"/>
</dbReference>
<feature type="domain" description="BPP" evidence="2">
    <location>
        <begin position="19"/>
        <end position="339"/>
    </location>
</feature>
<proteinExistence type="predicted"/>
<dbReference type="SUPFAM" id="SSF50956">
    <property type="entry name" value="Thermostable phytase (3-phytase)"/>
    <property type="match status" value="1"/>
</dbReference>
<organism evidence="3 4">
    <name type="scientific">Sphingomonas sabuli</name>
    <dbReference type="NCBI Taxonomy" id="2764186"/>
    <lineage>
        <taxon>Bacteria</taxon>
        <taxon>Pseudomonadati</taxon>
        <taxon>Pseudomonadota</taxon>
        <taxon>Alphaproteobacteria</taxon>
        <taxon>Sphingomonadales</taxon>
        <taxon>Sphingomonadaceae</taxon>
        <taxon>Sphingomonas</taxon>
    </lineage>
</organism>
<keyword evidence="4" id="KW-1185">Reference proteome</keyword>
<evidence type="ECO:0000313" key="3">
    <source>
        <dbReference type="EMBL" id="QNM82431.1"/>
    </source>
</evidence>
<accession>A0A7G9L1D2</accession>
<dbReference type="EMBL" id="CP060697">
    <property type="protein sequence ID" value="QNM82431.1"/>
    <property type="molecule type" value="Genomic_DNA"/>
</dbReference>
<evidence type="ECO:0000313" key="4">
    <source>
        <dbReference type="Proteomes" id="UP000515861"/>
    </source>
</evidence>
<keyword evidence="1" id="KW-0732">Signal</keyword>
<reference evidence="3 4" key="1">
    <citation type="submission" date="2020-08" db="EMBL/GenBank/DDBJ databases">
        <title>Sphingomonas sp. sand1-3 16S ribosomal RNA gene Genome sequencing and assembly.</title>
        <authorList>
            <person name="Kang M."/>
        </authorList>
    </citation>
    <scope>NUCLEOTIDE SEQUENCE [LARGE SCALE GENOMIC DNA]</scope>
    <source>
        <strain evidence="4">sand1-3</strain>
    </source>
</reference>
<dbReference type="KEGG" id="ssau:H8M03_10495"/>
<dbReference type="Pfam" id="PF02333">
    <property type="entry name" value="Phytase"/>
    <property type="match status" value="1"/>
</dbReference>
<dbReference type="Proteomes" id="UP000515861">
    <property type="component" value="Chromosome"/>
</dbReference>
<dbReference type="GO" id="GO:0016158">
    <property type="term" value="F:inositol hexakisphosphate 3-phosphatase activity"/>
    <property type="evidence" value="ECO:0007669"/>
    <property type="project" value="InterPro"/>
</dbReference>
<dbReference type="AlphaFoldDB" id="A0A7G9L1D2"/>
<protein>
    <submittedName>
        <fullName evidence="3">Phytase</fullName>
    </submittedName>
</protein>
<feature type="chain" id="PRO_5028985911" evidence="1">
    <location>
        <begin position="19"/>
        <end position="344"/>
    </location>
</feature>
<dbReference type="InterPro" id="IPR011042">
    <property type="entry name" value="6-blade_b-propeller_TolB-like"/>
</dbReference>
<evidence type="ECO:0000259" key="2">
    <source>
        <dbReference type="PROSITE" id="PS51662"/>
    </source>
</evidence>
<dbReference type="RefSeq" id="WP_187479386.1">
    <property type="nucleotide sequence ID" value="NZ_CP060697.1"/>
</dbReference>
<dbReference type="PROSITE" id="PS51257">
    <property type="entry name" value="PROKAR_LIPOPROTEIN"/>
    <property type="match status" value="1"/>
</dbReference>
<evidence type="ECO:0000256" key="1">
    <source>
        <dbReference type="SAM" id="SignalP"/>
    </source>
</evidence>